<accession>A0A409WTK1</accession>
<dbReference type="EMBL" id="NHYD01003209">
    <property type="protein sequence ID" value="PPQ81806.1"/>
    <property type="molecule type" value="Genomic_DNA"/>
</dbReference>
<evidence type="ECO:0000313" key="1">
    <source>
        <dbReference type="EMBL" id="PPQ81806.1"/>
    </source>
</evidence>
<evidence type="ECO:0000313" key="2">
    <source>
        <dbReference type="Proteomes" id="UP000283269"/>
    </source>
</evidence>
<dbReference type="InParanoid" id="A0A409WTK1"/>
<proteinExistence type="predicted"/>
<dbReference type="STRING" id="93625.A0A409WTK1"/>
<dbReference type="OrthoDB" id="2747524at2759"/>
<dbReference type="Proteomes" id="UP000283269">
    <property type="component" value="Unassembled WGS sequence"/>
</dbReference>
<name>A0A409WTK1_PSICY</name>
<comment type="caution">
    <text evidence="1">The sequence shown here is derived from an EMBL/GenBank/DDBJ whole genome shotgun (WGS) entry which is preliminary data.</text>
</comment>
<reference evidence="1 2" key="1">
    <citation type="journal article" date="2018" name="Evol. Lett.">
        <title>Horizontal gene cluster transfer increased hallucinogenic mushroom diversity.</title>
        <authorList>
            <person name="Reynolds H.T."/>
            <person name="Vijayakumar V."/>
            <person name="Gluck-Thaler E."/>
            <person name="Korotkin H.B."/>
            <person name="Matheny P.B."/>
            <person name="Slot J.C."/>
        </authorList>
    </citation>
    <scope>NUCLEOTIDE SEQUENCE [LARGE SCALE GENOMIC DNA]</scope>
    <source>
        <strain evidence="1 2">2631</strain>
    </source>
</reference>
<organism evidence="1 2">
    <name type="scientific">Psilocybe cyanescens</name>
    <dbReference type="NCBI Taxonomy" id="93625"/>
    <lineage>
        <taxon>Eukaryota</taxon>
        <taxon>Fungi</taxon>
        <taxon>Dikarya</taxon>
        <taxon>Basidiomycota</taxon>
        <taxon>Agaricomycotina</taxon>
        <taxon>Agaricomycetes</taxon>
        <taxon>Agaricomycetidae</taxon>
        <taxon>Agaricales</taxon>
        <taxon>Agaricineae</taxon>
        <taxon>Strophariaceae</taxon>
        <taxon>Psilocybe</taxon>
    </lineage>
</organism>
<protein>
    <submittedName>
        <fullName evidence="1">Uncharacterized protein</fullName>
    </submittedName>
</protein>
<gene>
    <name evidence="1" type="ORF">CVT25_013641</name>
</gene>
<keyword evidence="2" id="KW-1185">Reference proteome</keyword>
<sequence>MAQLNLDVIGQVITEVCTFDSKERQLILRSLGIVSRDFNYASRPPLFSSVRWPHPTKYDGDVGLHFFPETLWSYFKTFILDWPDYWPDLSPPAWGTMHQFEGYVPKHLDKLEKALPSMSRLHTFQMTCPFYPPKSLLLAIVACPTIKDMRVSDTPVKAGLSPTTLASSFNLDSLSFVPVGETNRVGEGPFDKKYHDIVYYTRSYRKKHSTDTSNGGYFPRIMPGWALVNLFCFARPESLKYIQMSGSYCSLHDFNGTWWPNLETLVLTGPEAIPDSTNLADVVGRMPKLWDLRVLFHKALPSAYRNVHSHERPYFRIVEPGRDADLAARSVQHVSEPTVFQQIKYFAASNVCNLESAFKYFTSLEGLALIAVINHPRVPIARSEVQIRALLEDLAATDSGKHLKVLRIMVECIIKPSLIAKVGTICPLLENLEKFKHIKRLRVGMIFWQHDAEVDPDTEVLHQRQDRFDCAKYLASRVQTVLQIGFEYRMRMGSHRYEDRWLDFDIERLEDGTVNLHEVGPNWYPFPEVWKPVPLQEYLT</sequence>
<dbReference type="AlphaFoldDB" id="A0A409WTK1"/>